<evidence type="ECO:0000313" key="3">
    <source>
        <dbReference type="EMBL" id="NMO00266.1"/>
    </source>
</evidence>
<dbReference type="SUPFAM" id="SSF52402">
    <property type="entry name" value="Adenine nucleotide alpha hydrolases-like"/>
    <property type="match status" value="2"/>
</dbReference>
<protein>
    <submittedName>
        <fullName evidence="3">Universal stress protein</fullName>
    </submittedName>
</protein>
<gene>
    <name evidence="3" type="ORF">HH308_03450</name>
</gene>
<evidence type="ECO:0000256" key="1">
    <source>
        <dbReference type="ARBA" id="ARBA00008791"/>
    </source>
</evidence>
<dbReference type="PANTHER" id="PTHR46268:SF6">
    <property type="entry name" value="UNIVERSAL STRESS PROTEIN UP12"/>
    <property type="match status" value="1"/>
</dbReference>
<dbReference type="Proteomes" id="UP000550729">
    <property type="component" value="Unassembled WGS sequence"/>
</dbReference>
<dbReference type="AlphaFoldDB" id="A0A848KNK2"/>
<organism evidence="3 4">
    <name type="scientific">Gordonia asplenii</name>
    <dbReference type="NCBI Taxonomy" id="2725283"/>
    <lineage>
        <taxon>Bacteria</taxon>
        <taxon>Bacillati</taxon>
        <taxon>Actinomycetota</taxon>
        <taxon>Actinomycetes</taxon>
        <taxon>Mycobacteriales</taxon>
        <taxon>Gordoniaceae</taxon>
        <taxon>Gordonia</taxon>
    </lineage>
</organism>
<dbReference type="InterPro" id="IPR014729">
    <property type="entry name" value="Rossmann-like_a/b/a_fold"/>
</dbReference>
<dbReference type="InterPro" id="IPR006016">
    <property type="entry name" value="UspA"/>
</dbReference>
<dbReference type="PANTHER" id="PTHR46268">
    <property type="entry name" value="STRESS RESPONSE PROTEIN NHAX"/>
    <property type="match status" value="1"/>
</dbReference>
<dbReference type="Pfam" id="PF00582">
    <property type="entry name" value="Usp"/>
    <property type="match status" value="2"/>
</dbReference>
<reference evidence="3 4" key="1">
    <citation type="submission" date="2020-04" db="EMBL/GenBank/DDBJ databases">
        <title>Gordonia sp. nov. TBRC 11910.</title>
        <authorList>
            <person name="Suriyachadkun C."/>
        </authorList>
    </citation>
    <scope>NUCLEOTIDE SEQUENCE [LARGE SCALE GENOMIC DNA]</scope>
    <source>
        <strain evidence="3 4">TBRC 11910</strain>
    </source>
</reference>
<feature type="domain" description="UspA" evidence="2">
    <location>
        <begin position="3"/>
        <end position="136"/>
    </location>
</feature>
<dbReference type="PRINTS" id="PR01438">
    <property type="entry name" value="UNVRSLSTRESS"/>
</dbReference>
<evidence type="ECO:0000313" key="4">
    <source>
        <dbReference type="Proteomes" id="UP000550729"/>
    </source>
</evidence>
<dbReference type="RefSeq" id="WP_170192780.1">
    <property type="nucleotide sequence ID" value="NZ_JABBNB010000003.1"/>
</dbReference>
<keyword evidence="4" id="KW-1185">Reference proteome</keyword>
<sequence length="300" mass="31511">MSLLVGVDTGRRSSAALALAAQLANSLDTDLIVAAVIASAWPPMRGNVEHEWRVHNRDAADVVLEHAATVLGDQVQARYVVHESASSRRGLLELAESEQPAVLVLGSAATGQHGRIALGAVSEALLRACPVPIAIAPVGYRGRVASHITRLTAAYGGSEAAEELVLGAAPIAARAGGTLRLASFAVRPDAEFGILARIGARSEDPVLREWAARIRAHASEILDEVEDLAARPELEDVAIGIGESWAEAIEDIGWRDGDLLMIGSSGVNPLAWVFVGSHGMKIVRNAPVPVIVVPRSVSWA</sequence>
<dbReference type="EMBL" id="JABBNB010000003">
    <property type="protein sequence ID" value="NMO00266.1"/>
    <property type="molecule type" value="Genomic_DNA"/>
</dbReference>
<proteinExistence type="inferred from homology"/>
<dbReference type="Gene3D" id="3.40.50.620">
    <property type="entry name" value="HUPs"/>
    <property type="match status" value="2"/>
</dbReference>
<comment type="caution">
    <text evidence="3">The sequence shown here is derived from an EMBL/GenBank/DDBJ whole genome shotgun (WGS) entry which is preliminary data.</text>
</comment>
<comment type="similarity">
    <text evidence="1">Belongs to the universal stress protein A family.</text>
</comment>
<name>A0A848KNK2_9ACTN</name>
<dbReference type="CDD" id="cd00293">
    <property type="entry name" value="USP-like"/>
    <property type="match status" value="1"/>
</dbReference>
<dbReference type="InterPro" id="IPR006015">
    <property type="entry name" value="Universal_stress_UspA"/>
</dbReference>
<evidence type="ECO:0000259" key="2">
    <source>
        <dbReference type="Pfam" id="PF00582"/>
    </source>
</evidence>
<accession>A0A848KNK2</accession>
<feature type="domain" description="UspA" evidence="2">
    <location>
        <begin position="150"/>
        <end position="294"/>
    </location>
</feature>